<organism evidence="2 3">
    <name type="scientific">Pandoraea iniqua</name>
    <dbReference type="NCBI Taxonomy" id="2508288"/>
    <lineage>
        <taxon>Bacteria</taxon>
        <taxon>Pseudomonadati</taxon>
        <taxon>Pseudomonadota</taxon>
        <taxon>Betaproteobacteria</taxon>
        <taxon>Burkholderiales</taxon>
        <taxon>Burkholderiaceae</taxon>
        <taxon>Pandoraea</taxon>
    </lineage>
</organism>
<keyword evidence="1" id="KW-1133">Transmembrane helix</keyword>
<proteinExistence type="predicted"/>
<keyword evidence="1" id="KW-0812">Transmembrane</keyword>
<keyword evidence="3" id="KW-1185">Reference proteome</keyword>
<accession>A0A5E4Y456</accession>
<dbReference type="Proteomes" id="UP000333828">
    <property type="component" value="Unassembled WGS sequence"/>
</dbReference>
<dbReference type="EMBL" id="CABPSI010000005">
    <property type="protein sequence ID" value="VVE43263.1"/>
    <property type="molecule type" value="Genomic_DNA"/>
</dbReference>
<dbReference type="AlphaFoldDB" id="A0A5E4Y456"/>
<reference evidence="2 3" key="1">
    <citation type="submission" date="2019-08" db="EMBL/GenBank/DDBJ databases">
        <authorList>
            <person name="Peeters C."/>
        </authorList>
    </citation>
    <scope>NUCLEOTIDE SEQUENCE [LARGE SCALE GENOMIC DNA]</scope>
    <source>
        <strain evidence="2 3">LMG 31115</strain>
    </source>
</reference>
<evidence type="ECO:0000256" key="1">
    <source>
        <dbReference type="SAM" id="Phobius"/>
    </source>
</evidence>
<gene>
    <name evidence="2" type="ORF">PIN31115_04243</name>
</gene>
<evidence type="ECO:0000313" key="2">
    <source>
        <dbReference type="EMBL" id="VVE43263.1"/>
    </source>
</evidence>
<name>A0A5E4Y456_9BURK</name>
<feature type="transmembrane region" description="Helical" evidence="1">
    <location>
        <begin position="20"/>
        <end position="42"/>
    </location>
</feature>
<keyword evidence="1" id="KW-0472">Membrane</keyword>
<evidence type="ECO:0000313" key="3">
    <source>
        <dbReference type="Proteomes" id="UP000333828"/>
    </source>
</evidence>
<sequence>MQDVPKFLFESIVQLQANPTALIAVIAISAFLLIGFALRVVLAAINRA</sequence>
<protein>
    <submittedName>
        <fullName evidence="2">Uncharacterized protein</fullName>
    </submittedName>
</protein>